<evidence type="ECO:0000313" key="4">
    <source>
        <dbReference type="Proteomes" id="UP000243739"/>
    </source>
</evidence>
<comment type="caution">
    <text evidence="3">The sequence shown here is derived from an EMBL/GenBank/DDBJ whole genome shotgun (WGS) entry which is preliminary data.</text>
</comment>
<feature type="domain" description="DUF2157" evidence="2">
    <location>
        <begin position="23"/>
        <end position="156"/>
    </location>
</feature>
<evidence type="ECO:0000256" key="1">
    <source>
        <dbReference type="SAM" id="Phobius"/>
    </source>
</evidence>
<dbReference type="InterPro" id="IPR018677">
    <property type="entry name" value="DUF2157"/>
</dbReference>
<feature type="transmembrane region" description="Helical" evidence="1">
    <location>
        <begin position="74"/>
        <end position="95"/>
    </location>
</feature>
<keyword evidence="4" id="KW-1185">Reference proteome</keyword>
<feature type="transmembrane region" description="Helical" evidence="1">
    <location>
        <begin position="280"/>
        <end position="298"/>
    </location>
</feature>
<keyword evidence="1" id="KW-1133">Transmembrane helix</keyword>
<feature type="transmembrane region" description="Helical" evidence="1">
    <location>
        <begin position="155"/>
        <end position="171"/>
    </location>
</feature>
<feature type="transmembrane region" description="Helical" evidence="1">
    <location>
        <begin position="107"/>
        <end position="127"/>
    </location>
</feature>
<evidence type="ECO:0000259" key="2">
    <source>
        <dbReference type="Pfam" id="PF09925"/>
    </source>
</evidence>
<proteinExistence type="predicted"/>
<feature type="transmembrane region" description="Helical" evidence="1">
    <location>
        <begin position="303"/>
        <end position="318"/>
    </location>
</feature>
<evidence type="ECO:0000313" key="3">
    <source>
        <dbReference type="EMBL" id="OEF99905.1"/>
    </source>
</evidence>
<dbReference type="Pfam" id="PF09925">
    <property type="entry name" value="DUF2157"/>
    <property type="match status" value="1"/>
</dbReference>
<feature type="transmembrane region" description="Helical" evidence="1">
    <location>
        <begin position="324"/>
        <end position="345"/>
    </location>
</feature>
<name>A0A1D2YW92_9BACI</name>
<keyword evidence="1" id="KW-0812">Transmembrane</keyword>
<dbReference type="EMBL" id="MIJF01000012">
    <property type="protein sequence ID" value="OEF99905.1"/>
    <property type="molecule type" value="Genomic_DNA"/>
</dbReference>
<dbReference type="Proteomes" id="UP000243739">
    <property type="component" value="Unassembled WGS sequence"/>
</dbReference>
<sequence>MDKYLINRQKHRFIEAELTKHYQAGRITEKQLNDMLDTYQVKEGLNFIKVLVTVGAILIGLGILSLIASNWQLIIKPIRLLLIVFGYITASIIGFDIQAKYPKTGRSLIYLSFLIFGAGIFLIGQMFNFGGRFTTAFLLWAIGIFPLTTLIRDRLALSFVQILLLVYLNGQYVYDDYPIFLIILIPLLYYVQKFFTGSFNLFLTNTIVLNLIWYTLDEGLNLNNDLIVLTFFMIGLLMFYMPNFKKYQEIFRFQGNLLFGLMGLLLTIKSSWDFINLNNYPINIIFTIIFIVFLLSLVKKENLLALLFVGLIILRFYFDTFYNFLPKSLFFLTGGILLLGFGFYFERKRKLTRGEGN</sequence>
<feature type="transmembrane region" description="Helical" evidence="1">
    <location>
        <begin position="250"/>
        <end position="268"/>
    </location>
</feature>
<keyword evidence="1" id="KW-0472">Membrane</keyword>
<gene>
    <name evidence="3" type="ORF">BHF71_07275</name>
</gene>
<dbReference type="STRING" id="337097.BHF71_07275"/>
<dbReference type="RefSeq" id="WP_069656211.1">
    <property type="nucleotide sequence ID" value="NZ_MIJF01000012.1"/>
</dbReference>
<feature type="transmembrane region" description="Helical" evidence="1">
    <location>
        <begin position="199"/>
        <end position="216"/>
    </location>
</feature>
<accession>A0A1D2YW92</accession>
<feature type="transmembrane region" description="Helical" evidence="1">
    <location>
        <begin position="177"/>
        <end position="192"/>
    </location>
</feature>
<feature type="transmembrane region" description="Helical" evidence="1">
    <location>
        <begin position="133"/>
        <end position="150"/>
    </location>
</feature>
<protein>
    <recommendedName>
        <fullName evidence="2">DUF2157 domain-containing protein</fullName>
    </recommendedName>
</protein>
<organism evidence="3 4">
    <name type="scientific">Vulcanibacillus modesticaldus</name>
    <dbReference type="NCBI Taxonomy" id="337097"/>
    <lineage>
        <taxon>Bacteria</taxon>
        <taxon>Bacillati</taxon>
        <taxon>Bacillota</taxon>
        <taxon>Bacilli</taxon>
        <taxon>Bacillales</taxon>
        <taxon>Bacillaceae</taxon>
        <taxon>Vulcanibacillus</taxon>
    </lineage>
</organism>
<feature type="transmembrane region" description="Helical" evidence="1">
    <location>
        <begin position="222"/>
        <end position="241"/>
    </location>
</feature>
<dbReference type="AlphaFoldDB" id="A0A1D2YW92"/>
<feature type="transmembrane region" description="Helical" evidence="1">
    <location>
        <begin position="47"/>
        <end position="68"/>
    </location>
</feature>
<reference evidence="3 4" key="1">
    <citation type="submission" date="2016-09" db="EMBL/GenBank/DDBJ databases">
        <title>Draft genome sequence for the type strain of Vulcanibacillus modesticaldus BR, a strictly anaerobic, moderately thermophilic, and nitrate-reducing bacterium from deep sea-hydrothermal vents of the Mid-Atlantic Ridge.</title>
        <authorList>
            <person name="Abin C.A."/>
            <person name="Hollibaugh J.T."/>
        </authorList>
    </citation>
    <scope>NUCLEOTIDE SEQUENCE [LARGE SCALE GENOMIC DNA]</scope>
    <source>
        <strain evidence="3 4">BR</strain>
    </source>
</reference>